<dbReference type="InterPro" id="IPR050469">
    <property type="entry name" value="Diguanylate_Cyclase"/>
</dbReference>
<dbReference type="Gene3D" id="3.30.450.20">
    <property type="entry name" value="PAS domain"/>
    <property type="match status" value="1"/>
</dbReference>
<evidence type="ECO:0000313" key="5">
    <source>
        <dbReference type="EMBL" id="GAA0854672.1"/>
    </source>
</evidence>
<evidence type="ECO:0000259" key="4">
    <source>
        <dbReference type="PROSITE" id="PS50887"/>
    </source>
</evidence>
<feature type="transmembrane region" description="Helical" evidence="3">
    <location>
        <begin position="269"/>
        <end position="291"/>
    </location>
</feature>
<evidence type="ECO:0000256" key="3">
    <source>
        <dbReference type="SAM" id="Phobius"/>
    </source>
</evidence>
<organism evidence="5 6">
    <name type="scientific">Aliiglaciecola litoralis</name>
    <dbReference type="NCBI Taxonomy" id="582857"/>
    <lineage>
        <taxon>Bacteria</taxon>
        <taxon>Pseudomonadati</taxon>
        <taxon>Pseudomonadota</taxon>
        <taxon>Gammaproteobacteria</taxon>
        <taxon>Alteromonadales</taxon>
        <taxon>Alteromonadaceae</taxon>
        <taxon>Aliiglaciecola</taxon>
    </lineage>
</organism>
<dbReference type="Gene3D" id="3.30.70.270">
    <property type="match status" value="1"/>
</dbReference>
<reference evidence="5 6" key="1">
    <citation type="journal article" date="2019" name="Int. J. Syst. Evol. Microbiol.">
        <title>The Global Catalogue of Microorganisms (GCM) 10K type strain sequencing project: providing services to taxonomists for standard genome sequencing and annotation.</title>
        <authorList>
            <consortium name="The Broad Institute Genomics Platform"/>
            <consortium name="The Broad Institute Genome Sequencing Center for Infectious Disease"/>
            <person name="Wu L."/>
            <person name="Ma J."/>
        </authorList>
    </citation>
    <scope>NUCLEOTIDE SEQUENCE [LARGE SCALE GENOMIC DNA]</scope>
    <source>
        <strain evidence="5 6">JCM 15896</strain>
    </source>
</reference>
<keyword evidence="3" id="KW-1133">Transmembrane helix</keyword>
<evidence type="ECO:0000313" key="6">
    <source>
        <dbReference type="Proteomes" id="UP001500359"/>
    </source>
</evidence>
<dbReference type="InterPro" id="IPR000160">
    <property type="entry name" value="GGDEF_dom"/>
</dbReference>
<keyword evidence="3" id="KW-0812">Transmembrane</keyword>
<evidence type="ECO:0000256" key="2">
    <source>
        <dbReference type="ARBA" id="ARBA00034247"/>
    </source>
</evidence>
<name>A0ABN1LFX7_9ALTE</name>
<comment type="caution">
    <text evidence="5">The sequence shown here is derived from an EMBL/GenBank/DDBJ whole genome shotgun (WGS) entry which is preliminary data.</text>
</comment>
<dbReference type="InterPro" id="IPR029787">
    <property type="entry name" value="Nucleotide_cyclase"/>
</dbReference>
<accession>A0ABN1LFX7</accession>
<dbReference type="NCBIfam" id="TIGR00254">
    <property type="entry name" value="GGDEF"/>
    <property type="match status" value="1"/>
</dbReference>
<keyword evidence="3" id="KW-0472">Membrane</keyword>
<dbReference type="PANTHER" id="PTHR45138">
    <property type="entry name" value="REGULATORY COMPONENTS OF SENSORY TRANSDUCTION SYSTEM"/>
    <property type="match status" value="1"/>
</dbReference>
<dbReference type="EMBL" id="BAAAFD010000002">
    <property type="protein sequence ID" value="GAA0854672.1"/>
    <property type="molecule type" value="Genomic_DNA"/>
</dbReference>
<dbReference type="Pfam" id="PF00990">
    <property type="entry name" value="GGDEF"/>
    <property type="match status" value="1"/>
</dbReference>
<comment type="catalytic activity">
    <reaction evidence="2">
        <text>2 GTP = 3',3'-c-di-GMP + 2 diphosphate</text>
        <dbReference type="Rhea" id="RHEA:24898"/>
        <dbReference type="ChEBI" id="CHEBI:33019"/>
        <dbReference type="ChEBI" id="CHEBI:37565"/>
        <dbReference type="ChEBI" id="CHEBI:58805"/>
        <dbReference type="EC" id="2.7.7.65"/>
    </reaction>
</comment>
<dbReference type="SMART" id="SM00267">
    <property type="entry name" value="GGDEF"/>
    <property type="match status" value="1"/>
</dbReference>
<feature type="domain" description="GGDEF" evidence="4">
    <location>
        <begin position="328"/>
        <end position="460"/>
    </location>
</feature>
<dbReference type="SUPFAM" id="SSF55073">
    <property type="entry name" value="Nucleotide cyclase"/>
    <property type="match status" value="1"/>
</dbReference>
<dbReference type="Proteomes" id="UP001500359">
    <property type="component" value="Unassembled WGS sequence"/>
</dbReference>
<dbReference type="InterPro" id="IPR043128">
    <property type="entry name" value="Rev_trsase/Diguanyl_cyclase"/>
</dbReference>
<keyword evidence="6" id="KW-1185">Reference proteome</keyword>
<proteinExistence type="predicted"/>
<dbReference type="EC" id="2.7.7.65" evidence="1"/>
<dbReference type="PANTHER" id="PTHR45138:SF9">
    <property type="entry name" value="DIGUANYLATE CYCLASE DGCM-RELATED"/>
    <property type="match status" value="1"/>
</dbReference>
<dbReference type="CDD" id="cd01949">
    <property type="entry name" value="GGDEF"/>
    <property type="match status" value="1"/>
</dbReference>
<dbReference type="PROSITE" id="PS50887">
    <property type="entry name" value="GGDEF"/>
    <property type="match status" value="1"/>
</dbReference>
<evidence type="ECO:0000256" key="1">
    <source>
        <dbReference type="ARBA" id="ARBA00012528"/>
    </source>
</evidence>
<sequence>MILFAVVVVSIVTLVHFTASKIVAEQSRAQQQSISPAISLIVDQLLKPLHVSQTLAEAKELKDLMKNPEVDEKTVFEMLRRLELEFDMEFFIASDLTRMQYNSNGTKLALVEGKVDWYFRYKEWQQDAIADIGQWEDPNFYIDLKVYDDKKFVGFFGISKSLDSFVDIFAQYKALHGYDFIFVDQDDNIALSSDPELIVNKTVFTTLQSLEWYEGLSSERIAKGSLNNALVSINGKDALIAEVKVDPFGWTMYLLTPLQARQTEISRSFIVSVVTLLVIIFALFFLIYHLLYHFKKDMQKNFQTDPLTRLPNRNKVELRYAEMLDKKQSVGLILIDIDHFKTVNDTHGHNAGDQVLRQIAKLLQNQLRDGDVVGRWGGEEFVLLLPDTTADQAFEVAQKLRENLAKMTASTGSISLQVTASFGVSHTDTERALTDLLGYADDALYQAKRDGRNMVKMQLAKAA</sequence>
<gene>
    <name evidence="5" type="ORF">GCM10009114_11380</name>
</gene>
<protein>
    <recommendedName>
        <fullName evidence="1">diguanylate cyclase</fullName>
        <ecNumber evidence="1">2.7.7.65</ecNumber>
    </recommendedName>
</protein>